<dbReference type="Pfam" id="PF10127">
    <property type="entry name" value="RlaP"/>
    <property type="match status" value="1"/>
</dbReference>
<dbReference type="OrthoDB" id="569183at2"/>
<dbReference type="RefSeq" id="WP_072985562.1">
    <property type="nucleotide sequence ID" value="NZ_FQZB01000005.1"/>
</dbReference>
<evidence type="ECO:0000313" key="2">
    <source>
        <dbReference type="Proteomes" id="UP000184310"/>
    </source>
</evidence>
<dbReference type="GO" id="GO:0016740">
    <property type="term" value="F:transferase activity"/>
    <property type="evidence" value="ECO:0007669"/>
    <property type="project" value="UniProtKB-KW"/>
</dbReference>
<dbReference type="AlphaFoldDB" id="A0A1M6EZ24"/>
<name>A0A1M6EZ24_9CLOT</name>
<reference evidence="1 2" key="1">
    <citation type="submission" date="2016-11" db="EMBL/GenBank/DDBJ databases">
        <authorList>
            <person name="Jaros S."/>
            <person name="Januszkiewicz K."/>
            <person name="Wedrychowicz H."/>
        </authorList>
    </citation>
    <scope>NUCLEOTIDE SEQUENCE [LARGE SCALE GENOMIC DNA]</scope>
    <source>
        <strain evidence="1 2">DSM 21758</strain>
    </source>
</reference>
<proteinExistence type="predicted"/>
<dbReference type="EMBL" id="FQZB01000005">
    <property type="protein sequence ID" value="SHI90703.1"/>
    <property type="molecule type" value="Genomic_DNA"/>
</dbReference>
<organism evidence="1 2">
    <name type="scientific">Clostridium cavendishii DSM 21758</name>
    <dbReference type="NCBI Taxonomy" id="1121302"/>
    <lineage>
        <taxon>Bacteria</taxon>
        <taxon>Bacillati</taxon>
        <taxon>Bacillota</taxon>
        <taxon>Clostridia</taxon>
        <taxon>Eubacteriales</taxon>
        <taxon>Clostridiaceae</taxon>
        <taxon>Clostridium</taxon>
    </lineage>
</organism>
<dbReference type="InterPro" id="IPR018775">
    <property type="entry name" value="RlaP"/>
</dbReference>
<protein>
    <submittedName>
        <fullName evidence="1">Predicted nucleotidyltransferase</fullName>
    </submittedName>
</protein>
<sequence length="342" mass="40028">MNIELMKAKLDSTEYEFLENEKALGNNIMLLTTGGSYAYGTNIETENHVSDFDVRGIYLNSKEELLTMNCSDKPYENKDLDVVIYPIKQAVDLFINANPNTLEMLGTKDKHVFKISEEGKMLRDNYNLFLSKRVYSSFGGYAICQLRRLQNALARDSYPREEKEIHIKRSIEKQMLTFNDRYKKLSNEDLILNVGKYNERLDSEILITMNLKNYPLRDLKGMLSEMTQVLKDYDKLNHRNSKKDEIHLRKHAMHLVRLLLMGKEILEGKGINTYRENDREMLLDIRAGKYSYEEIFDLVNELENNFKYAAKHTNLPDKPNLKDINELVMEINKKVVMRNDGI</sequence>
<keyword evidence="1" id="KW-0808">Transferase</keyword>
<dbReference type="STRING" id="1121302.SAMN02745163_00990"/>
<keyword evidence="2" id="KW-1185">Reference proteome</keyword>
<dbReference type="Proteomes" id="UP000184310">
    <property type="component" value="Unassembled WGS sequence"/>
</dbReference>
<accession>A0A1M6EZ24</accession>
<dbReference type="PANTHER" id="PTHR34817:SF1">
    <property type="entry name" value="NUCLEOTIDYLTRANSFERASE"/>
    <property type="match status" value="1"/>
</dbReference>
<gene>
    <name evidence="1" type="ORF">SAMN02745163_00990</name>
</gene>
<evidence type="ECO:0000313" key="1">
    <source>
        <dbReference type="EMBL" id="SHI90703.1"/>
    </source>
</evidence>
<dbReference type="PANTHER" id="PTHR34817">
    <property type="entry name" value="NUCLEOTIDYLTRANSFERASE"/>
    <property type="match status" value="1"/>
</dbReference>